<evidence type="ECO:0000313" key="3">
    <source>
        <dbReference type="Proteomes" id="UP000828251"/>
    </source>
</evidence>
<keyword evidence="1" id="KW-0812">Transmembrane</keyword>
<reference evidence="2 3" key="1">
    <citation type="journal article" date="2021" name="Plant Biotechnol. J.">
        <title>Multi-omics assisted identification of the key and species-specific regulatory components of drought-tolerant mechanisms in Gossypium stocksii.</title>
        <authorList>
            <person name="Yu D."/>
            <person name="Ke L."/>
            <person name="Zhang D."/>
            <person name="Wu Y."/>
            <person name="Sun Y."/>
            <person name="Mei J."/>
            <person name="Sun J."/>
            <person name="Sun Y."/>
        </authorList>
    </citation>
    <scope>NUCLEOTIDE SEQUENCE [LARGE SCALE GENOMIC DNA]</scope>
    <source>
        <strain evidence="3">cv. E1</strain>
        <tissue evidence="2">Leaf</tissue>
    </source>
</reference>
<feature type="transmembrane region" description="Helical" evidence="1">
    <location>
        <begin position="35"/>
        <end position="54"/>
    </location>
</feature>
<dbReference type="EMBL" id="JAIQCV010000001">
    <property type="protein sequence ID" value="KAH1130564.1"/>
    <property type="molecule type" value="Genomic_DNA"/>
</dbReference>
<protein>
    <submittedName>
        <fullName evidence="2">Uncharacterized protein</fullName>
    </submittedName>
</protein>
<organism evidence="2 3">
    <name type="scientific">Gossypium stocksii</name>
    <dbReference type="NCBI Taxonomy" id="47602"/>
    <lineage>
        <taxon>Eukaryota</taxon>
        <taxon>Viridiplantae</taxon>
        <taxon>Streptophyta</taxon>
        <taxon>Embryophyta</taxon>
        <taxon>Tracheophyta</taxon>
        <taxon>Spermatophyta</taxon>
        <taxon>Magnoliopsida</taxon>
        <taxon>eudicotyledons</taxon>
        <taxon>Gunneridae</taxon>
        <taxon>Pentapetalae</taxon>
        <taxon>rosids</taxon>
        <taxon>malvids</taxon>
        <taxon>Malvales</taxon>
        <taxon>Malvaceae</taxon>
        <taxon>Malvoideae</taxon>
        <taxon>Gossypium</taxon>
    </lineage>
</organism>
<dbReference type="Proteomes" id="UP000828251">
    <property type="component" value="Unassembled WGS sequence"/>
</dbReference>
<proteinExistence type="predicted"/>
<keyword evidence="3" id="KW-1185">Reference proteome</keyword>
<evidence type="ECO:0000313" key="2">
    <source>
        <dbReference type="EMBL" id="KAH1130564.1"/>
    </source>
</evidence>
<sequence length="125" mass="14017">MCFSLGVSRLAHLSCVYWLTKTSMAATKKLSSLFPLLSLICFISFFLSFFFSLFPEKPPFPLPRLIPNSSALNPSMPIPPPDQTHLQPAIPHAITQMGHEFTTQMRDLIDTIVAARRYSKDGIAF</sequence>
<name>A0A9D4AMX6_9ROSI</name>
<evidence type="ECO:0000256" key="1">
    <source>
        <dbReference type="SAM" id="Phobius"/>
    </source>
</evidence>
<keyword evidence="1" id="KW-0472">Membrane</keyword>
<keyword evidence="1" id="KW-1133">Transmembrane helix</keyword>
<gene>
    <name evidence="2" type="ORF">J1N35_001942</name>
</gene>
<accession>A0A9D4AMX6</accession>
<dbReference type="AlphaFoldDB" id="A0A9D4AMX6"/>
<comment type="caution">
    <text evidence="2">The sequence shown here is derived from an EMBL/GenBank/DDBJ whole genome shotgun (WGS) entry which is preliminary data.</text>
</comment>